<dbReference type="EMBL" id="MTKQ01000104">
    <property type="protein sequence ID" value="RWX48382.1"/>
    <property type="molecule type" value="Genomic_DNA"/>
</dbReference>
<evidence type="ECO:0000313" key="2">
    <source>
        <dbReference type="Proteomes" id="UP000286862"/>
    </source>
</evidence>
<organism evidence="1 2">
    <name type="scientific">Candidatus Electrothrix marina</name>
    <dbReference type="NCBI Taxonomy" id="1859130"/>
    <lineage>
        <taxon>Bacteria</taxon>
        <taxon>Pseudomonadati</taxon>
        <taxon>Thermodesulfobacteriota</taxon>
        <taxon>Desulfobulbia</taxon>
        <taxon>Desulfobulbales</taxon>
        <taxon>Desulfobulbaceae</taxon>
        <taxon>Candidatus Electrothrix</taxon>
    </lineage>
</organism>
<dbReference type="AlphaFoldDB" id="A0A3S3UC16"/>
<name>A0A3S3UC16_9BACT</name>
<comment type="caution">
    <text evidence="1">The sequence shown here is derived from an EMBL/GenBank/DDBJ whole genome shotgun (WGS) entry which is preliminary data.</text>
</comment>
<evidence type="ECO:0000313" key="1">
    <source>
        <dbReference type="EMBL" id="RWX48382.1"/>
    </source>
</evidence>
<sequence length="98" mass="11402">MSQVRNEEKNSVHLKSSSLSNIQMELIKLYSTDLDHDELMELKELLVSHFSQKAINEAGNIWAKKKLSEKTMDDWLNEEYVNSARCRKTQSVIEWSAT</sequence>
<proteinExistence type="predicted"/>
<protein>
    <submittedName>
        <fullName evidence="1">Uncharacterized protein</fullName>
    </submittedName>
</protein>
<gene>
    <name evidence="1" type="ORF">VT99_11041</name>
</gene>
<dbReference type="Proteomes" id="UP000286862">
    <property type="component" value="Unassembled WGS sequence"/>
</dbReference>
<reference evidence="1 2" key="1">
    <citation type="submission" date="2017-01" db="EMBL/GenBank/DDBJ databases">
        <title>The cable genome- insights into the physiology and evolution of filamentous bacteria capable of sulfide oxidation via long distance electron transfer.</title>
        <authorList>
            <person name="Schreiber L."/>
            <person name="Bjerg J.T."/>
            <person name="Boggild A."/>
            <person name="Van De Vossenberg J."/>
            <person name="Meysman F."/>
            <person name="Nielsen L.P."/>
            <person name="Schramm A."/>
            <person name="Kjeldsen K.U."/>
        </authorList>
    </citation>
    <scope>NUCLEOTIDE SEQUENCE [LARGE SCALE GENOMIC DNA]</scope>
    <source>
        <strain evidence="1">A2</strain>
    </source>
</reference>
<accession>A0A3S3UC16</accession>